<dbReference type="PROSITE" id="PS51257">
    <property type="entry name" value="PROKAR_LIPOPROTEIN"/>
    <property type="match status" value="1"/>
</dbReference>
<dbReference type="RefSeq" id="WP_219200241.1">
    <property type="nucleotide sequence ID" value="NZ_JAHWQX010000001.1"/>
</dbReference>
<dbReference type="NCBIfam" id="NF047847">
    <property type="entry name" value="SS_mature_LptM"/>
    <property type="match status" value="1"/>
</dbReference>
<evidence type="ECO:0000256" key="2">
    <source>
        <dbReference type="ARBA" id="ARBA00022729"/>
    </source>
</evidence>
<keyword evidence="3" id="KW-0472">Membrane</keyword>
<accession>A0ABS6WKN7</accession>
<gene>
    <name evidence="8" type="ORF">KY465_04420</name>
</gene>
<keyword evidence="9" id="KW-1185">Reference proteome</keyword>
<evidence type="ECO:0000256" key="4">
    <source>
        <dbReference type="ARBA" id="ARBA00023139"/>
    </source>
</evidence>
<comment type="caution">
    <text evidence="8">The sequence shown here is derived from an EMBL/GenBank/DDBJ whole genome shotgun (WGS) entry which is preliminary data.</text>
</comment>
<comment type="subcellular location">
    <subcellularLocation>
        <location evidence="1">Cell outer membrane</location>
        <topology evidence="1">Lipid-anchor</topology>
    </subcellularLocation>
</comment>
<proteinExistence type="predicted"/>
<keyword evidence="2 7" id="KW-0732">Signal</keyword>
<protein>
    <recommendedName>
        <fullName evidence="10">Argininosuccinate lyase</fullName>
    </recommendedName>
</protein>
<keyword evidence="6" id="KW-0449">Lipoprotein</keyword>
<evidence type="ECO:0000256" key="6">
    <source>
        <dbReference type="ARBA" id="ARBA00023288"/>
    </source>
</evidence>
<organism evidence="8 9">
    <name type="scientific">Pseudohoeflea coraliihabitans</name>
    <dbReference type="NCBI Taxonomy" id="2860393"/>
    <lineage>
        <taxon>Bacteria</taxon>
        <taxon>Pseudomonadati</taxon>
        <taxon>Pseudomonadota</taxon>
        <taxon>Alphaproteobacteria</taxon>
        <taxon>Hyphomicrobiales</taxon>
        <taxon>Rhizobiaceae</taxon>
        <taxon>Pseudohoeflea</taxon>
    </lineage>
</organism>
<evidence type="ECO:0000256" key="3">
    <source>
        <dbReference type="ARBA" id="ARBA00023136"/>
    </source>
</evidence>
<evidence type="ECO:0000313" key="9">
    <source>
        <dbReference type="Proteomes" id="UP001430804"/>
    </source>
</evidence>
<evidence type="ECO:0000256" key="5">
    <source>
        <dbReference type="ARBA" id="ARBA00023237"/>
    </source>
</evidence>
<sequence>MTTRRLTTSLTLLLVAGLALSACGRRGDPITPSAARAEAAGNAERPAEERYEAPDRRFILDGLLD</sequence>
<dbReference type="Proteomes" id="UP001430804">
    <property type="component" value="Unassembled WGS sequence"/>
</dbReference>
<evidence type="ECO:0000256" key="1">
    <source>
        <dbReference type="ARBA" id="ARBA00004459"/>
    </source>
</evidence>
<dbReference type="InterPro" id="IPR032831">
    <property type="entry name" value="LptM_cons"/>
</dbReference>
<dbReference type="EMBL" id="JAHWQX010000001">
    <property type="protein sequence ID" value="MBW3096516.1"/>
    <property type="molecule type" value="Genomic_DNA"/>
</dbReference>
<evidence type="ECO:0008006" key="10">
    <source>
        <dbReference type="Google" id="ProtNLM"/>
    </source>
</evidence>
<evidence type="ECO:0000256" key="7">
    <source>
        <dbReference type="SAM" id="SignalP"/>
    </source>
</evidence>
<keyword evidence="5" id="KW-0998">Cell outer membrane</keyword>
<keyword evidence="4" id="KW-0564">Palmitate</keyword>
<feature type="signal peptide" evidence="7">
    <location>
        <begin position="1"/>
        <end position="21"/>
    </location>
</feature>
<evidence type="ECO:0000313" key="8">
    <source>
        <dbReference type="EMBL" id="MBW3096516.1"/>
    </source>
</evidence>
<reference evidence="8" key="1">
    <citation type="submission" date="2021-07" db="EMBL/GenBank/DDBJ databases">
        <title>Pseudohoeflea marina sp. nov. a polyhydroxyalcanoate-producing bacterium.</title>
        <authorList>
            <person name="Zheng W."/>
            <person name="Yu S."/>
            <person name="Huang Y."/>
        </authorList>
    </citation>
    <scope>NUCLEOTIDE SEQUENCE</scope>
    <source>
        <strain evidence="8">DP4N28-3</strain>
    </source>
</reference>
<feature type="chain" id="PRO_5046229596" description="Argininosuccinate lyase" evidence="7">
    <location>
        <begin position="22"/>
        <end position="65"/>
    </location>
</feature>
<name>A0ABS6WKN7_9HYPH</name>